<dbReference type="Pfam" id="PF17678">
    <property type="entry name" value="Glyco_hydro_92N"/>
    <property type="match status" value="1"/>
</dbReference>
<dbReference type="InterPro" id="IPR041371">
    <property type="entry name" value="GH92_N"/>
</dbReference>
<evidence type="ECO:0000313" key="4">
    <source>
        <dbReference type="Proteomes" id="UP000826651"/>
    </source>
</evidence>
<dbReference type="GO" id="GO:0016798">
    <property type="term" value="F:hydrolase activity, acting on glycosyl bonds"/>
    <property type="evidence" value="ECO:0007669"/>
    <property type="project" value="UniProtKB-KW"/>
</dbReference>
<keyword evidence="3" id="KW-0326">Glycosidase</keyword>
<accession>A0ABS7SDR1</accession>
<dbReference type="NCBIfam" id="TIGR01180">
    <property type="entry name" value="aman2_put"/>
    <property type="match status" value="1"/>
</dbReference>
<name>A0ABS7SDR1_9MICO</name>
<dbReference type="PANTHER" id="PTHR12143">
    <property type="entry name" value="PEPTIDE N-GLYCANASE PNGASE -RELATED"/>
    <property type="match status" value="1"/>
</dbReference>
<reference evidence="3 4" key="1">
    <citation type="submission" date="2021-04" db="EMBL/GenBank/DDBJ databases">
        <title>Ruania sp. nov., isolated from sandy soil of mangrove forest.</title>
        <authorList>
            <person name="Ge X."/>
            <person name="Huang R."/>
            <person name="Liu W."/>
        </authorList>
    </citation>
    <scope>NUCLEOTIDE SEQUENCE [LARGE SCALE GENOMIC DNA]</scope>
    <source>
        <strain evidence="3 4">N2-46</strain>
    </source>
</reference>
<dbReference type="EMBL" id="JAGSHT010000020">
    <property type="protein sequence ID" value="MBZ2198482.1"/>
    <property type="molecule type" value="Genomic_DNA"/>
</dbReference>
<keyword evidence="3" id="KW-0378">Hydrolase</keyword>
<keyword evidence="4" id="KW-1185">Reference proteome</keyword>
<dbReference type="InterPro" id="IPR008928">
    <property type="entry name" value="6-hairpin_glycosidase_sf"/>
</dbReference>
<dbReference type="Gene3D" id="3.30.2080.10">
    <property type="entry name" value="GH92 mannosidase domain"/>
    <property type="match status" value="1"/>
</dbReference>
<feature type="domain" description="Glycosyl hydrolase family 92" evidence="1">
    <location>
        <begin position="369"/>
        <end position="868"/>
    </location>
</feature>
<sequence>MDGLDVPVSSGTDLSYAVVPVLDPEHTYRATWTALDCRFDDGTWLSDLEAVDQYGAPATASGQGGARFLVPDHWNLVRIGLDIAAGRRIDAVAVVVAGPPDVGPGPAEVWFDDVSVGPRPAPSTPTGLADLVDTRRGTHSSGAYSRGNTVPAAALPNGFGFLVPLTDATSHRWMYSWAAHNGEDNLPRLEAVGLSHIPSPWMGDRNQLAIQLAGDGGDTPDASLPGRGLAFDHATEEAHPHRYGVALERGHRVDMTPTDHGGVIRLTFPPGASTGHVLVDAVSTEGAGPDGPCDVRIDGDGRLVGWVDHGSALSVGRSRMFVVGRLDRPVLRHGAADGDRRHARYATVDLGTGSSVEVRLATSFVSTAQAWHTYDLELAGRTFEQVEDAAREAWQERLRVLEVADASAEETATLYGNLYRLNLYPSSQWENAGTADAPEPIHASPVLEAGPSTADRTGAPVRPGEIYVNHGFWDTYRTCWPAYALLYPHLAGRLADGFVQQYREGGWIARWSSPGYADLMTGTSSDVAFADLFLRGVALPDPAGTYAAGLRNATAAPGPDGAGRKALAHATYRGWVPDEVAESVSWSLEGYINDAALAAMARGLAADAEGAERRRLLDEAAYLDQRASGYLHLYDAETGFFRGRGRGGAFAADFDPDSWGGDYTESNAWNFAFHVPHDGAALARLHGGPDGLEQLLERFFARPERADRPGTYTSIIHEMVEARDVRMGQLGMSNQVSHHIPYTWLAAGRPDRAQETVRTILARLWTGNTIGQGYLGDEDNGEMSAWWLLSALGLYPLEIGSSRWAVGSPLFPRAVVHRPGGDLVVEAPGNSATTPYVHGVTVGGRALAAPVVEHADLEGTATLRFEVSDEPGAWGRDAARTFPGERPRPWCDVSGGGRWQAAGRRAGPDLTALADDDHADAVDLPPGALEWRPGEHASAGDLVAYTLTSALDGRDAPSAWRVEVLLGDAWTVVDERSSERFPWPGQLRPFALAEPIPVGPLRLVLLEAGVLAEIELLIR</sequence>
<comment type="caution">
    <text evidence="3">The sequence shown here is derived from an EMBL/GenBank/DDBJ whole genome shotgun (WGS) entry which is preliminary data.</text>
</comment>
<dbReference type="Proteomes" id="UP000826651">
    <property type="component" value="Unassembled WGS sequence"/>
</dbReference>
<dbReference type="PANTHER" id="PTHR12143:SF43">
    <property type="entry name" value="PUTATIVE-RELATED"/>
    <property type="match status" value="1"/>
</dbReference>
<dbReference type="Gene3D" id="1.20.1610.10">
    <property type="entry name" value="alpha-1,2-mannosidases domains"/>
    <property type="match status" value="1"/>
</dbReference>
<dbReference type="EC" id="3.2.1.-" evidence="3"/>
<dbReference type="InterPro" id="IPR050883">
    <property type="entry name" value="PNGase"/>
</dbReference>
<proteinExistence type="predicted"/>
<dbReference type="InterPro" id="IPR014718">
    <property type="entry name" value="GH-type_carb-bd"/>
</dbReference>
<dbReference type="Gene3D" id="1.20.1050.60">
    <property type="entry name" value="alpha-1,2-mannosidase"/>
    <property type="match status" value="1"/>
</dbReference>
<dbReference type="SUPFAM" id="SSF48208">
    <property type="entry name" value="Six-hairpin glycosidases"/>
    <property type="match status" value="1"/>
</dbReference>
<dbReference type="Pfam" id="PF07971">
    <property type="entry name" value="Glyco_hydro_92"/>
    <property type="match status" value="1"/>
</dbReference>
<organism evidence="3 4">
    <name type="scientific">Occultella gossypii</name>
    <dbReference type="NCBI Taxonomy" id="2800820"/>
    <lineage>
        <taxon>Bacteria</taxon>
        <taxon>Bacillati</taxon>
        <taxon>Actinomycetota</taxon>
        <taxon>Actinomycetes</taxon>
        <taxon>Micrococcales</taxon>
        <taxon>Ruaniaceae</taxon>
        <taxon>Occultella</taxon>
    </lineage>
</organism>
<protein>
    <submittedName>
        <fullName evidence="3">GH92 family glycosyl hydrolase</fullName>
        <ecNumber evidence="3">3.2.1.-</ecNumber>
    </submittedName>
</protein>
<dbReference type="Gene3D" id="2.70.98.10">
    <property type="match status" value="1"/>
</dbReference>
<feature type="domain" description="Glycosyl hydrolase family 92 N-terminal" evidence="2">
    <location>
        <begin position="131"/>
        <end position="344"/>
    </location>
</feature>
<evidence type="ECO:0000313" key="3">
    <source>
        <dbReference type="EMBL" id="MBZ2198482.1"/>
    </source>
</evidence>
<evidence type="ECO:0000259" key="2">
    <source>
        <dbReference type="Pfam" id="PF17678"/>
    </source>
</evidence>
<evidence type="ECO:0000259" key="1">
    <source>
        <dbReference type="Pfam" id="PF07971"/>
    </source>
</evidence>
<dbReference type="InterPro" id="IPR005887">
    <property type="entry name" value="GH92_a_mannosidase_put"/>
</dbReference>
<gene>
    <name evidence="3" type="ORF">KCQ71_20185</name>
</gene>
<dbReference type="InterPro" id="IPR012939">
    <property type="entry name" value="Glyco_hydro_92"/>
</dbReference>